<accession>W5U2Q8</accession>
<protein>
    <submittedName>
        <fullName evidence="1">Putative capsid protein</fullName>
    </submittedName>
</protein>
<dbReference type="GeneID" id="18263723"/>
<evidence type="ECO:0000313" key="2">
    <source>
        <dbReference type="Proteomes" id="UP000201971"/>
    </source>
</evidence>
<dbReference type="KEGG" id="vg:18263723"/>
<sequence>MIKAYRVGRERIATTQLSAVTMAPYRNLTRGRYSAKRRYRTRRVTRKRYARTRFSKRRFGHRNRSWAMRKRISNRRRSGTKVLKVVHRWTIDKSFENGIYTDCLSMNASDVNNLPGWAQLTVLYDEWKPGKKYMKSFVPFDKYENEVSDNAELIVRWSAYDPDAKGRKFTAARAVSDMEKMQNSKWKLIKKNQVVSTSYQPMFPTRTGVNLTGVKGVDNPWRDCVASVTSEQCQNGVQQVWKVNTPTTLVTRHYFTQVYYFRGLRIGTQYGAQYEPVTPAFPEVVPPLKKVDRMRTE</sequence>
<dbReference type="RefSeq" id="YP_009001755.1">
    <property type="nucleotide sequence ID" value="NC_023436.1"/>
</dbReference>
<organism evidence="1 2">
    <name type="scientific">Dragonfly larvae associated circular virus-10</name>
    <dbReference type="NCBI Taxonomy" id="1454022"/>
    <lineage>
        <taxon>Viruses</taxon>
        <taxon>Monodnaviria</taxon>
        <taxon>Shotokuvirae</taxon>
        <taxon>Cressdnaviricota</taxon>
        <taxon>Arfiviricetes</taxon>
        <taxon>Mulpavirales</taxon>
        <taxon>Anicreviridae</taxon>
        <taxon>Manawavirus</taxon>
        <taxon>Manawavirus kapowais</taxon>
    </lineage>
</organism>
<name>W5U2Q8_9VIRU</name>
<evidence type="ECO:0000313" key="1">
    <source>
        <dbReference type="EMBL" id="AHH31484.1"/>
    </source>
</evidence>
<dbReference type="Proteomes" id="UP000201971">
    <property type="component" value="Segment"/>
</dbReference>
<proteinExistence type="predicted"/>
<dbReference type="EMBL" id="KF738885">
    <property type="protein sequence ID" value="AHH31484.1"/>
    <property type="molecule type" value="Genomic_DNA"/>
</dbReference>
<keyword evidence="2" id="KW-1185">Reference proteome</keyword>
<dbReference type="OrthoDB" id="40870at10239"/>
<reference evidence="1 2" key="1">
    <citation type="journal article" date="2014" name="Infect. Genet. Evol.">
        <title>Novel circular DNA viruses identified in Procordulia grayi and Xanthocnemis zealandica larvae using metagenomic approaches.</title>
        <authorList>
            <person name="Dayaram A."/>
            <person name="Galatowitsch M."/>
            <person name="Harding J.S."/>
            <person name="Arguello-Astorga G.R."/>
            <person name="Varsani A."/>
        </authorList>
    </citation>
    <scope>NUCLEOTIDE SEQUENCE [LARGE SCALE GENOMIC DNA]</scope>
    <source>
        <strain evidence="1">DflaCV-10_NZ-XZ1-LH</strain>
    </source>
</reference>